<dbReference type="AlphaFoldDB" id="A0A9J6B1B4"/>
<name>A0A9J6B1B4_SOLCO</name>
<keyword evidence="3" id="KW-1185">Reference proteome</keyword>
<feature type="coiled-coil region" evidence="1">
    <location>
        <begin position="21"/>
        <end position="48"/>
    </location>
</feature>
<evidence type="ECO:0000313" key="2">
    <source>
        <dbReference type="EMBL" id="KAG5630151.1"/>
    </source>
</evidence>
<comment type="caution">
    <text evidence="2">The sequence shown here is derived from an EMBL/GenBank/DDBJ whole genome shotgun (WGS) entry which is preliminary data.</text>
</comment>
<sequence length="245" mass="28002">MAEVKNLLLERRKMISSPTTINNLKKEINNLKEDIIRLKEKNVVIEVRLDAIQTLQNLGNDSESSSSFEKENDSLDFMKNLYLKNDKTDFLYSLKAFTSQKMINDLTAKLLVSKNEQVSFIKQEINSIEVDNILQNPKLQEKIAILKNQRGRGRTNPGRGGHILAQQGNKTLTSFNVNDSTTSSSGSSGININHPMYKEFMDIMKSKKELDNNPPSYSSILMDDENIEVFDMNDKKRSYTSSRRK</sequence>
<protein>
    <submittedName>
        <fullName evidence="2">Uncharacterized protein</fullName>
    </submittedName>
</protein>
<evidence type="ECO:0000256" key="1">
    <source>
        <dbReference type="SAM" id="Coils"/>
    </source>
</evidence>
<dbReference type="Proteomes" id="UP000824120">
    <property type="component" value="Chromosome 1"/>
</dbReference>
<proteinExistence type="predicted"/>
<accession>A0A9J6B1B4</accession>
<organism evidence="2 3">
    <name type="scientific">Solanum commersonii</name>
    <name type="common">Commerson's wild potato</name>
    <name type="synonym">Commerson's nightshade</name>
    <dbReference type="NCBI Taxonomy" id="4109"/>
    <lineage>
        <taxon>Eukaryota</taxon>
        <taxon>Viridiplantae</taxon>
        <taxon>Streptophyta</taxon>
        <taxon>Embryophyta</taxon>
        <taxon>Tracheophyta</taxon>
        <taxon>Spermatophyta</taxon>
        <taxon>Magnoliopsida</taxon>
        <taxon>eudicotyledons</taxon>
        <taxon>Gunneridae</taxon>
        <taxon>Pentapetalae</taxon>
        <taxon>asterids</taxon>
        <taxon>lamiids</taxon>
        <taxon>Solanales</taxon>
        <taxon>Solanaceae</taxon>
        <taxon>Solanoideae</taxon>
        <taxon>Solaneae</taxon>
        <taxon>Solanum</taxon>
    </lineage>
</organism>
<reference evidence="2 3" key="1">
    <citation type="submission" date="2020-09" db="EMBL/GenBank/DDBJ databases">
        <title>De no assembly of potato wild relative species, Solanum commersonii.</title>
        <authorList>
            <person name="Cho K."/>
        </authorList>
    </citation>
    <scope>NUCLEOTIDE SEQUENCE [LARGE SCALE GENOMIC DNA]</scope>
    <source>
        <strain evidence="2">LZ3.2</strain>
        <tissue evidence="2">Leaf</tissue>
    </source>
</reference>
<keyword evidence="1" id="KW-0175">Coiled coil</keyword>
<gene>
    <name evidence="2" type="ORF">H5410_001868</name>
</gene>
<evidence type="ECO:0000313" key="3">
    <source>
        <dbReference type="Proteomes" id="UP000824120"/>
    </source>
</evidence>
<dbReference type="EMBL" id="JACXVP010000001">
    <property type="protein sequence ID" value="KAG5630151.1"/>
    <property type="molecule type" value="Genomic_DNA"/>
</dbReference>